<dbReference type="PRINTS" id="PR00081">
    <property type="entry name" value="GDHRDH"/>
</dbReference>
<dbReference type="InParanoid" id="A0A2T0GUR9"/>
<comment type="caution">
    <text evidence="4">The sequence shown here is derived from an EMBL/GenBank/DDBJ whole genome shotgun (WGS) entry which is preliminary data.</text>
</comment>
<sequence length="266" mass="28429">MTGRFTDKAALVVGGSRGIGYATAEQLAREGGNVAITGRDESTLEQAARTIGERTGAKVLALTGHARKAEQRESTVDRAVAEFGRLDVLVHNTATNVSKNAPVLDLDPEVMLKEYDLNVISALEYVKLAHRASMEEHGGTVVLLSSVAGSANIRVPAYSMTKAALESLCRSLADQLAPGVRVNSVAPAFVDTEFATYLQRIPRERIDSSYPLGRESAPEDVARAIAFLASDEAKLITGTTLVVDGGKSVQPYRHDIPHPEVGQVLH</sequence>
<dbReference type="InterPro" id="IPR036291">
    <property type="entry name" value="NAD(P)-bd_dom_sf"/>
</dbReference>
<dbReference type="PANTHER" id="PTHR43943">
    <property type="entry name" value="DEHYDROGENASE/REDUCTASE (SDR FAMILY) MEMBER 4"/>
    <property type="match status" value="1"/>
</dbReference>
<keyword evidence="2" id="KW-0560">Oxidoreductase</keyword>
<evidence type="ECO:0000313" key="4">
    <source>
        <dbReference type="EMBL" id="PRW62866.1"/>
    </source>
</evidence>
<comment type="similarity">
    <text evidence="1">Belongs to the short-chain dehydrogenases/reductases (SDR) family.</text>
</comment>
<name>A0A2T0GUR9_ACTMO</name>
<dbReference type="NCBIfam" id="NF005559">
    <property type="entry name" value="PRK07231.1"/>
    <property type="match status" value="1"/>
</dbReference>
<dbReference type="PRINTS" id="PR00080">
    <property type="entry name" value="SDRFAMILY"/>
</dbReference>
<dbReference type="RefSeq" id="WP_106114222.1">
    <property type="nucleotide sequence ID" value="NZ_PVSR01000023.1"/>
</dbReference>
<evidence type="ECO:0000313" key="5">
    <source>
        <dbReference type="Proteomes" id="UP000239352"/>
    </source>
</evidence>
<dbReference type="FunFam" id="3.40.50.720:FF:000084">
    <property type="entry name" value="Short-chain dehydrogenase reductase"/>
    <property type="match status" value="1"/>
</dbReference>
<dbReference type="SUPFAM" id="SSF51735">
    <property type="entry name" value="NAD(P)-binding Rossmann-fold domains"/>
    <property type="match status" value="1"/>
</dbReference>
<organism evidence="4 5">
    <name type="scientific">Actinopolyspora mortivallis</name>
    <dbReference type="NCBI Taxonomy" id="33906"/>
    <lineage>
        <taxon>Bacteria</taxon>
        <taxon>Bacillati</taxon>
        <taxon>Actinomycetota</taxon>
        <taxon>Actinomycetes</taxon>
        <taxon>Actinopolysporales</taxon>
        <taxon>Actinopolysporaceae</taxon>
        <taxon>Actinopolyspora</taxon>
    </lineage>
</organism>
<dbReference type="InterPro" id="IPR002347">
    <property type="entry name" value="SDR_fam"/>
</dbReference>
<dbReference type="InterPro" id="IPR020904">
    <property type="entry name" value="Sc_DH/Rdtase_CS"/>
</dbReference>
<dbReference type="Gene3D" id="3.40.50.720">
    <property type="entry name" value="NAD(P)-binding Rossmann-like Domain"/>
    <property type="match status" value="1"/>
</dbReference>
<evidence type="ECO:0000256" key="2">
    <source>
        <dbReference type="ARBA" id="ARBA00023002"/>
    </source>
</evidence>
<evidence type="ECO:0000256" key="1">
    <source>
        <dbReference type="ARBA" id="ARBA00006484"/>
    </source>
</evidence>
<evidence type="ECO:0000259" key="3">
    <source>
        <dbReference type="SMART" id="SM00822"/>
    </source>
</evidence>
<accession>A0A2T0GUR9</accession>
<dbReference type="EMBL" id="PVSR01000023">
    <property type="protein sequence ID" value="PRW62866.1"/>
    <property type="molecule type" value="Genomic_DNA"/>
</dbReference>
<dbReference type="AlphaFoldDB" id="A0A2T0GUR9"/>
<gene>
    <name evidence="4" type="ORF">CEP50_13025</name>
</gene>
<dbReference type="GO" id="GO:0016491">
    <property type="term" value="F:oxidoreductase activity"/>
    <property type="evidence" value="ECO:0007669"/>
    <property type="project" value="UniProtKB-KW"/>
</dbReference>
<dbReference type="InterPro" id="IPR057326">
    <property type="entry name" value="KR_dom"/>
</dbReference>
<proteinExistence type="inferred from homology"/>
<dbReference type="SMART" id="SM00822">
    <property type="entry name" value="PKS_KR"/>
    <property type="match status" value="1"/>
</dbReference>
<dbReference type="Pfam" id="PF13561">
    <property type="entry name" value="adh_short_C2"/>
    <property type="match status" value="1"/>
</dbReference>
<dbReference type="CDD" id="cd05233">
    <property type="entry name" value="SDR_c"/>
    <property type="match status" value="1"/>
</dbReference>
<keyword evidence="5" id="KW-1185">Reference proteome</keyword>
<dbReference type="PROSITE" id="PS00061">
    <property type="entry name" value="ADH_SHORT"/>
    <property type="match status" value="1"/>
</dbReference>
<dbReference type="Proteomes" id="UP000239352">
    <property type="component" value="Unassembled WGS sequence"/>
</dbReference>
<dbReference type="PANTHER" id="PTHR43943:SF2">
    <property type="entry name" value="DEHYDROGENASE_REDUCTASE 4"/>
    <property type="match status" value="1"/>
</dbReference>
<reference evidence="4 5" key="1">
    <citation type="submission" date="2018-03" db="EMBL/GenBank/DDBJ databases">
        <title>Actinopolyspora mortivallis from Sahara, screening for active biomolecules.</title>
        <authorList>
            <person name="Selama O."/>
            <person name="Wellington E.M.H."/>
            <person name="Hacene H."/>
        </authorList>
    </citation>
    <scope>NUCLEOTIDE SEQUENCE [LARGE SCALE GENOMIC DNA]</scope>
    <source>
        <strain evidence="4 5">M5A</strain>
    </source>
</reference>
<feature type="domain" description="Ketoreductase" evidence="3">
    <location>
        <begin position="8"/>
        <end position="188"/>
    </location>
</feature>
<dbReference type="STRING" id="1050202.GCA_000384035_00790"/>
<protein>
    <submittedName>
        <fullName evidence="4">3-oxoacyl-ACP reductase</fullName>
    </submittedName>
</protein>